<evidence type="ECO:0000256" key="1">
    <source>
        <dbReference type="ARBA" id="ARBA00004370"/>
    </source>
</evidence>
<evidence type="ECO:0000256" key="5">
    <source>
        <dbReference type="SAM" id="Phobius"/>
    </source>
</evidence>
<dbReference type="PANTHER" id="PTHR43531">
    <property type="entry name" value="PROTEIN ICFG"/>
    <property type="match status" value="1"/>
</dbReference>
<keyword evidence="5" id="KW-1133">Transmembrane helix</keyword>
<dbReference type="RefSeq" id="WP_021698519.1">
    <property type="nucleotide sequence ID" value="NZ_BATC01000073.1"/>
</dbReference>
<comment type="caution">
    <text evidence="8">The sequence shown here is derived from an EMBL/GenBank/DDBJ whole genome shotgun (WGS) entry which is preliminary data.</text>
</comment>
<evidence type="ECO:0000313" key="9">
    <source>
        <dbReference type="Proteomes" id="UP000016569"/>
    </source>
</evidence>
<dbReference type="EMBL" id="BATC01000073">
    <property type="protein sequence ID" value="GAD60425.1"/>
    <property type="molecule type" value="Genomic_DNA"/>
</dbReference>
<dbReference type="SMART" id="SM00283">
    <property type="entry name" value="MA"/>
    <property type="match status" value="1"/>
</dbReference>
<evidence type="ECO:0000256" key="2">
    <source>
        <dbReference type="ARBA" id="ARBA00022500"/>
    </source>
</evidence>
<evidence type="ECO:0000259" key="6">
    <source>
        <dbReference type="PROSITE" id="PS50111"/>
    </source>
</evidence>
<feature type="transmembrane region" description="Helical" evidence="5">
    <location>
        <begin position="100"/>
        <end position="129"/>
    </location>
</feature>
<dbReference type="FunFam" id="1.10.287.950:FF:000001">
    <property type="entry name" value="Methyl-accepting chemotaxis sensory transducer"/>
    <property type="match status" value="1"/>
</dbReference>
<reference evidence="9" key="1">
    <citation type="journal article" date="2013" name="Genome Announc.">
        <title>Draft Genome Sequence of the Dimorphic Prosthecate Bacterium Brevundimonas abyssalis TAR-001T.</title>
        <authorList>
            <person name="Tsubouchi T."/>
            <person name="Nishi S."/>
            <person name="Usui K."/>
            <person name="Shimane Y."/>
            <person name="Takaki Y."/>
            <person name="Maruyama T."/>
            <person name="Hatada Y."/>
        </authorList>
    </citation>
    <scope>NUCLEOTIDE SEQUENCE [LARGE SCALE GENOMIC DNA]</scope>
    <source>
        <strain evidence="9">TAR-001</strain>
    </source>
</reference>
<dbReference type="InterPro" id="IPR003660">
    <property type="entry name" value="HAMP_dom"/>
</dbReference>
<feature type="transmembrane region" description="Helical" evidence="5">
    <location>
        <begin position="69"/>
        <end position="88"/>
    </location>
</feature>
<keyword evidence="2" id="KW-0145">Chemotaxis</keyword>
<dbReference type="AlphaFoldDB" id="A0A8E0NDN7"/>
<organism evidence="8 9">
    <name type="scientific">Brevundimonas abyssalis TAR-001</name>
    <dbReference type="NCBI Taxonomy" id="1391729"/>
    <lineage>
        <taxon>Bacteria</taxon>
        <taxon>Pseudomonadati</taxon>
        <taxon>Pseudomonadota</taxon>
        <taxon>Alphaproteobacteria</taxon>
        <taxon>Caulobacterales</taxon>
        <taxon>Caulobacteraceae</taxon>
        <taxon>Brevundimonas</taxon>
    </lineage>
</organism>
<dbReference type="GO" id="GO:0006935">
    <property type="term" value="P:chemotaxis"/>
    <property type="evidence" value="ECO:0007669"/>
    <property type="project" value="UniProtKB-KW"/>
</dbReference>
<dbReference type="InterPro" id="IPR004089">
    <property type="entry name" value="MCPsignal_dom"/>
</dbReference>
<dbReference type="PRINTS" id="PR00260">
    <property type="entry name" value="CHEMTRNSDUCR"/>
</dbReference>
<dbReference type="GO" id="GO:0016020">
    <property type="term" value="C:membrane"/>
    <property type="evidence" value="ECO:0007669"/>
    <property type="project" value="UniProtKB-SubCell"/>
</dbReference>
<dbReference type="CDD" id="cd11386">
    <property type="entry name" value="MCP_signal"/>
    <property type="match status" value="1"/>
</dbReference>
<dbReference type="PROSITE" id="PS50111">
    <property type="entry name" value="CHEMOTAXIS_TRANSDUC_2"/>
    <property type="match status" value="1"/>
</dbReference>
<evidence type="ECO:0000313" key="8">
    <source>
        <dbReference type="EMBL" id="GAD60425.1"/>
    </source>
</evidence>
<dbReference type="InterPro" id="IPR004090">
    <property type="entry name" value="Chemotax_Me-accpt_rcpt"/>
</dbReference>
<dbReference type="Pfam" id="PF00015">
    <property type="entry name" value="MCPsignal"/>
    <property type="match status" value="1"/>
</dbReference>
<dbReference type="GO" id="GO:0004888">
    <property type="term" value="F:transmembrane signaling receptor activity"/>
    <property type="evidence" value="ECO:0007669"/>
    <property type="project" value="InterPro"/>
</dbReference>
<keyword evidence="9" id="KW-1185">Reference proteome</keyword>
<dbReference type="OrthoDB" id="7168157at2"/>
<feature type="domain" description="Methyl-accepting transducer" evidence="6">
    <location>
        <begin position="278"/>
        <end position="507"/>
    </location>
</feature>
<protein>
    <submittedName>
        <fullName evidence="8">Methyl-accepting chemotaxis protein</fullName>
    </submittedName>
</protein>
<comment type="similarity">
    <text evidence="3">Belongs to the methyl-accepting chemotaxis (MCP) protein family.</text>
</comment>
<dbReference type="Gene3D" id="1.10.287.950">
    <property type="entry name" value="Methyl-accepting chemotaxis protein"/>
    <property type="match status" value="1"/>
</dbReference>
<dbReference type="InterPro" id="IPR051310">
    <property type="entry name" value="MCP_chemotaxis"/>
</dbReference>
<dbReference type="PANTHER" id="PTHR43531:SF11">
    <property type="entry name" value="METHYL-ACCEPTING CHEMOTAXIS PROTEIN 3"/>
    <property type="match status" value="1"/>
</dbReference>
<accession>A0A8E0NDN7</accession>
<dbReference type="SUPFAM" id="SSF58104">
    <property type="entry name" value="Methyl-accepting chemotaxis protein (MCP) signaling domain"/>
    <property type="match status" value="1"/>
</dbReference>
<keyword evidence="5" id="KW-0472">Membrane</keyword>
<comment type="subcellular location">
    <subcellularLocation>
        <location evidence="1">Membrane</location>
    </subcellularLocation>
</comment>
<keyword evidence="5" id="KW-0812">Transmembrane</keyword>
<sequence>MIWQPKDLAAQRHGGGLILLGLSWVLTAISAAASLLGGEFVLSAAVMSMVGLAAAHTAVFWLLGVNQAGRILSVILLVGQVSLMVSALKGHEYQIDMHMAYFAALAVTIIYCDWRAIAAGTAAVAIHHLTLSFLLPSLVFPGSASLERVIFHAVILLVEAGVLAWVAASVVTMFRVTSERTAEATAAADRANEALASAAASRTAADDLRAETADREAQVQAEQLEVVQATAAGLSALKQGDLSYRITSAFPEAYRVLQSDYNAAIQDLDEAVTHIDANADTIHEGATQISAAADDLSRRTEQQAAALEQTAAALDQITATVSRTSQRAQDVGARAGAAQRDAEASGQLVERAVAAMGEIQKSSDEISQIIGVIDEIAFQTNLLALNAGVEAARAGESGRGFAVVATEVRALAQRSATAAKEINALISTSSSQVREGVGLVDQTGQSLVTIVGQVGALHEMVAEIVASAQEQSSALAEVNVAVNQMDQTTQQNAAMVEQSTAASHNLLRDAAELHRLIRRFQVSANRAMQDGADASVLAA</sequence>
<feature type="domain" description="HAMP" evidence="7">
    <location>
        <begin position="221"/>
        <end position="273"/>
    </location>
</feature>
<dbReference type="PROSITE" id="PS50885">
    <property type="entry name" value="HAMP"/>
    <property type="match status" value="1"/>
</dbReference>
<dbReference type="GO" id="GO:0007165">
    <property type="term" value="P:signal transduction"/>
    <property type="evidence" value="ECO:0007669"/>
    <property type="project" value="UniProtKB-KW"/>
</dbReference>
<name>A0A8E0NDN7_9CAUL</name>
<feature type="transmembrane region" description="Helical" evidence="5">
    <location>
        <begin position="40"/>
        <end position="63"/>
    </location>
</feature>
<dbReference type="Proteomes" id="UP000016569">
    <property type="component" value="Unassembled WGS sequence"/>
</dbReference>
<feature type="transmembrane region" description="Helical" evidence="5">
    <location>
        <begin position="15"/>
        <end position="33"/>
    </location>
</feature>
<evidence type="ECO:0000259" key="7">
    <source>
        <dbReference type="PROSITE" id="PS50885"/>
    </source>
</evidence>
<evidence type="ECO:0000256" key="4">
    <source>
        <dbReference type="PROSITE-ProRule" id="PRU00284"/>
    </source>
</evidence>
<keyword evidence="4" id="KW-0807">Transducer</keyword>
<evidence type="ECO:0000256" key="3">
    <source>
        <dbReference type="ARBA" id="ARBA00029447"/>
    </source>
</evidence>
<proteinExistence type="inferred from homology"/>
<feature type="transmembrane region" description="Helical" evidence="5">
    <location>
        <begin position="149"/>
        <end position="171"/>
    </location>
</feature>
<gene>
    <name evidence="8" type="ORF">MBEBAB_2675</name>
</gene>